<dbReference type="InterPro" id="IPR022496">
    <property type="entry name" value="T6A_TsaB"/>
</dbReference>
<dbReference type="AlphaFoldDB" id="A0A516G8T7"/>
<keyword evidence="2" id="KW-0808">Transferase</keyword>
<dbReference type="GO" id="GO:0005829">
    <property type="term" value="C:cytosol"/>
    <property type="evidence" value="ECO:0007669"/>
    <property type="project" value="TreeGrafter"/>
</dbReference>
<dbReference type="SUPFAM" id="SSF53067">
    <property type="entry name" value="Actin-like ATPase domain"/>
    <property type="match status" value="2"/>
</dbReference>
<dbReference type="Proteomes" id="UP000315395">
    <property type="component" value="Chromosome"/>
</dbReference>
<dbReference type="PANTHER" id="PTHR11735:SF11">
    <property type="entry name" value="TRNA THREONYLCARBAMOYLADENOSINE BIOSYNTHESIS PROTEIN TSAB"/>
    <property type="match status" value="1"/>
</dbReference>
<dbReference type="GO" id="GO:0016740">
    <property type="term" value="F:transferase activity"/>
    <property type="evidence" value="ECO:0007669"/>
    <property type="project" value="UniProtKB-KW"/>
</dbReference>
<sequence>MLLALDTATGAIGAAVLADDRILAEVTHLDSRRHGELLAPAIEQALAEAGASVKDLTGIVVGVGPGPFTGLRVGIVSALVLGRVRGVPVHGICSLDAIAEAARLDEVVDGPFLVATDARRKEVYWATYVVEQDRVRRTSAPGVDRAADLPDEVRRLPAVGRGPMLYDVLSRASQDAPVDVRPGLLGVVAHRALAAGQSVVQDLADGILLPPEPLYLRRPDAAEPGPPKVAS</sequence>
<keyword evidence="3" id="KW-1185">Reference proteome</keyword>
<dbReference type="EMBL" id="CP041616">
    <property type="protein sequence ID" value="QDO87934.1"/>
    <property type="molecule type" value="Genomic_DNA"/>
</dbReference>
<dbReference type="Pfam" id="PF00814">
    <property type="entry name" value="TsaD"/>
    <property type="match status" value="1"/>
</dbReference>
<proteinExistence type="predicted"/>
<evidence type="ECO:0000259" key="1">
    <source>
        <dbReference type="Pfam" id="PF00814"/>
    </source>
</evidence>
<organism evidence="2 3">
    <name type="scientific">Ornithinimicrobium ciconiae</name>
    <dbReference type="NCBI Taxonomy" id="2594265"/>
    <lineage>
        <taxon>Bacteria</taxon>
        <taxon>Bacillati</taxon>
        <taxon>Actinomycetota</taxon>
        <taxon>Actinomycetes</taxon>
        <taxon>Micrococcales</taxon>
        <taxon>Ornithinimicrobiaceae</taxon>
        <taxon>Ornithinimicrobium</taxon>
    </lineage>
</organism>
<protein>
    <submittedName>
        <fullName evidence="2">tRNA (Adenosine(37)-N6)-threonylcarbamoyltransferase complex dimerization subunit type 1 TsaB</fullName>
    </submittedName>
</protein>
<dbReference type="Gene3D" id="3.30.420.40">
    <property type="match status" value="2"/>
</dbReference>
<dbReference type="NCBIfam" id="TIGR03725">
    <property type="entry name" value="T6A_YeaZ"/>
    <property type="match status" value="1"/>
</dbReference>
<dbReference type="GO" id="GO:0002949">
    <property type="term" value="P:tRNA threonylcarbamoyladenosine modification"/>
    <property type="evidence" value="ECO:0007669"/>
    <property type="project" value="InterPro"/>
</dbReference>
<dbReference type="RefSeq" id="WP_143782609.1">
    <property type="nucleotide sequence ID" value="NZ_CP041616.1"/>
</dbReference>
<dbReference type="InterPro" id="IPR000905">
    <property type="entry name" value="Gcp-like_dom"/>
</dbReference>
<dbReference type="OrthoDB" id="9809995at2"/>
<dbReference type="KEGG" id="orz:FNH13_05885"/>
<accession>A0A516G8T7</accession>
<dbReference type="CDD" id="cd24032">
    <property type="entry name" value="ASKHA_NBD_TsaB"/>
    <property type="match status" value="1"/>
</dbReference>
<feature type="domain" description="Gcp-like" evidence="1">
    <location>
        <begin position="31"/>
        <end position="149"/>
    </location>
</feature>
<dbReference type="PANTHER" id="PTHR11735">
    <property type="entry name" value="TRNA N6-ADENOSINE THREONYLCARBAMOYLTRANSFERASE"/>
    <property type="match status" value="1"/>
</dbReference>
<name>A0A516G8T7_9MICO</name>
<gene>
    <name evidence="2" type="primary">tsaB</name>
    <name evidence="2" type="ORF">FNH13_05885</name>
</gene>
<dbReference type="InterPro" id="IPR043129">
    <property type="entry name" value="ATPase_NBD"/>
</dbReference>
<evidence type="ECO:0000313" key="3">
    <source>
        <dbReference type="Proteomes" id="UP000315395"/>
    </source>
</evidence>
<reference evidence="2 3" key="1">
    <citation type="submission" date="2019-07" db="EMBL/GenBank/DDBJ databases">
        <title>complete genome sequencing of Ornithinimicrobium sp. H23M54.</title>
        <authorList>
            <person name="Bae J.-W."/>
            <person name="Lee S.-Y."/>
        </authorList>
    </citation>
    <scope>NUCLEOTIDE SEQUENCE [LARGE SCALE GENOMIC DNA]</scope>
    <source>
        <strain evidence="2 3">H23M54</strain>
    </source>
</reference>
<evidence type="ECO:0000313" key="2">
    <source>
        <dbReference type="EMBL" id="QDO87934.1"/>
    </source>
</evidence>